<dbReference type="OrthoDB" id="9757870at2"/>
<keyword evidence="7" id="KW-0408">Iron</keyword>
<dbReference type="Gene3D" id="2.20.25.90">
    <property type="entry name" value="ADC-like domains"/>
    <property type="match status" value="1"/>
</dbReference>
<evidence type="ECO:0000313" key="11">
    <source>
        <dbReference type="Proteomes" id="UP000198870"/>
    </source>
</evidence>
<evidence type="ECO:0000256" key="8">
    <source>
        <dbReference type="ARBA" id="ARBA00023014"/>
    </source>
</evidence>
<feature type="domain" description="4Fe-4S Mo/W bis-MGD-type" evidence="9">
    <location>
        <begin position="50"/>
        <end position="106"/>
    </location>
</feature>
<keyword evidence="11" id="KW-1185">Reference proteome</keyword>
<dbReference type="InterPro" id="IPR053557">
    <property type="entry name" value="Molybdopterin-Qrc_component"/>
</dbReference>
<evidence type="ECO:0000256" key="3">
    <source>
        <dbReference type="ARBA" id="ARBA00022505"/>
    </source>
</evidence>
<keyword evidence="8" id="KW-0411">Iron-sulfur</keyword>
<dbReference type="PANTHER" id="PTHR43742">
    <property type="entry name" value="TRIMETHYLAMINE-N-OXIDE REDUCTASE"/>
    <property type="match status" value="1"/>
</dbReference>
<dbReference type="Proteomes" id="UP000198870">
    <property type="component" value="Unassembled WGS sequence"/>
</dbReference>
<keyword evidence="2" id="KW-0004">4Fe-4S</keyword>
<dbReference type="NCBIfam" id="NF041783">
    <property type="entry name" value="mnquin_red_QrcB"/>
    <property type="match status" value="1"/>
</dbReference>
<dbReference type="EMBL" id="FMUX01000002">
    <property type="protein sequence ID" value="SCX92002.1"/>
    <property type="molecule type" value="Genomic_DNA"/>
</dbReference>
<dbReference type="InterPro" id="IPR006656">
    <property type="entry name" value="Mopterin_OxRdtase"/>
</dbReference>
<evidence type="ECO:0000313" key="10">
    <source>
        <dbReference type="EMBL" id="SCX92002.1"/>
    </source>
</evidence>
<dbReference type="SUPFAM" id="SSF50692">
    <property type="entry name" value="ADC-like"/>
    <property type="match status" value="1"/>
</dbReference>
<dbReference type="AlphaFoldDB" id="A0A1G5BP86"/>
<keyword evidence="6" id="KW-0560">Oxidoreductase</keyword>
<evidence type="ECO:0000256" key="7">
    <source>
        <dbReference type="ARBA" id="ARBA00023004"/>
    </source>
</evidence>
<dbReference type="Gene3D" id="3.30.2070.10">
    <property type="entry name" value="Formate dehydrogenase/DMSO reductase"/>
    <property type="match status" value="1"/>
</dbReference>
<reference evidence="10 11" key="1">
    <citation type="submission" date="2016-10" db="EMBL/GenBank/DDBJ databases">
        <authorList>
            <person name="de Groot N.N."/>
        </authorList>
    </citation>
    <scope>NUCLEOTIDE SEQUENCE [LARGE SCALE GENOMIC DNA]</scope>
    <source>
        <strain evidence="10 11">AA1</strain>
    </source>
</reference>
<dbReference type="PROSITE" id="PS51669">
    <property type="entry name" value="4FE4S_MOW_BIS_MGD"/>
    <property type="match status" value="1"/>
</dbReference>
<dbReference type="GO" id="GO:0051539">
    <property type="term" value="F:4 iron, 4 sulfur cluster binding"/>
    <property type="evidence" value="ECO:0007669"/>
    <property type="project" value="UniProtKB-KW"/>
</dbReference>
<accession>A0A1G5BP86</accession>
<gene>
    <name evidence="10" type="ORF">SAMN05216233_102125</name>
</gene>
<dbReference type="SMART" id="SM00926">
    <property type="entry name" value="Molybdop_Fe4S4"/>
    <property type="match status" value="1"/>
</dbReference>
<comment type="similarity">
    <text evidence="1">Belongs to the prokaryotic molybdopterin-containing oxidoreductase family.</text>
</comment>
<dbReference type="Pfam" id="PF00384">
    <property type="entry name" value="Molybdopterin"/>
    <property type="match status" value="1"/>
</dbReference>
<keyword evidence="5" id="KW-0732">Signal</keyword>
<dbReference type="GO" id="GO:0016491">
    <property type="term" value="F:oxidoreductase activity"/>
    <property type="evidence" value="ECO:0007669"/>
    <property type="project" value="UniProtKB-KW"/>
</dbReference>
<proteinExistence type="inferred from homology"/>
<keyword evidence="4" id="KW-0479">Metal-binding</keyword>
<dbReference type="InterPro" id="IPR006963">
    <property type="entry name" value="Mopterin_OxRdtase_4Fe-4S_dom"/>
</dbReference>
<evidence type="ECO:0000256" key="5">
    <source>
        <dbReference type="ARBA" id="ARBA00022729"/>
    </source>
</evidence>
<sequence length="700" mass="73750">MKINRRHFLALGMGATAGTMLSPLPWKLTDDVSIWTQNWSWTPVPETGEYYYVGGACTLCPGGCSLAVRKVGERVVKIEGSPESPVNSGDLCGVGISASQLLYGPSRIEGPMVRAGKRGEGKWTRLSWEEAEAQLAEKLGSLSGGKGVAALSASRTGSVPALFQRLLDTVGSDRFLTLPSVHDTLEQAMALTMGRNPGEGVGFDTENTDLILSLGSAVAEGWGAPVRMVKAAGTKKMIQVEPYLSTTASMADMWVPAKPGTEGVFALSVAASMVREKLYDHIFVSTATEGFDAFSAWLLENYTPEKAEAVTGVSPAMVKKVAVAFAGARRPVALCGRGKGEAPVSLAEALAVFALNALKGSVQRDGGLVKVGALPYAVATAETADLGARLAELMEPGKTELLMDWGTNPFYTLATSAKATEALASIGTIVSFSPYMDETAAMADLILPDHTHLEKLQDVPVRAGLERPTVTLAQPAIEPVMDTKHTGDVLISVGGQLEGGSDAFAWDDYETYLEESCGDMWETLYDEGLWQGDIAWKKGLERLLGTSQRFTFVVPEGPVALTADGAASGLPLTLVPRWSLRISSGPVADAPFTMKTISDRMLTKGVSHVEVHPSTAKKAGLREGDTATLTTPFGSAKVNVTLFEGVMPGVVALAAGLGHTAFDEYIGGKGTSYTALSGSMTDPVTGLNCTWGARASLTKG</sequence>
<dbReference type="GO" id="GO:0043546">
    <property type="term" value="F:molybdopterin cofactor binding"/>
    <property type="evidence" value="ECO:0007669"/>
    <property type="project" value="InterPro"/>
</dbReference>
<dbReference type="Gene3D" id="3.40.228.10">
    <property type="entry name" value="Dimethylsulfoxide Reductase, domain 2"/>
    <property type="match status" value="1"/>
</dbReference>
<keyword evidence="3" id="KW-0500">Molybdenum</keyword>
<organism evidence="10 11">
    <name type="scientific">Desulfoluna spongiiphila</name>
    <dbReference type="NCBI Taxonomy" id="419481"/>
    <lineage>
        <taxon>Bacteria</taxon>
        <taxon>Pseudomonadati</taxon>
        <taxon>Thermodesulfobacteriota</taxon>
        <taxon>Desulfobacteria</taxon>
        <taxon>Desulfobacterales</taxon>
        <taxon>Desulfolunaceae</taxon>
        <taxon>Desulfoluna</taxon>
    </lineage>
</organism>
<dbReference type="PANTHER" id="PTHR43742:SF9">
    <property type="entry name" value="TETRATHIONATE REDUCTASE SUBUNIT A"/>
    <property type="match status" value="1"/>
</dbReference>
<name>A0A1G5BP86_9BACT</name>
<dbReference type="Pfam" id="PF04879">
    <property type="entry name" value="Molybdop_Fe4S4"/>
    <property type="match status" value="1"/>
</dbReference>
<dbReference type="SUPFAM" id="SSF53706">
    <property type="entry name" value="Formate dehydrogenase/DMSO reductase, domains 1-3"/>
    <property type="match status" value="1"/>
</dbReference>
<evidence type="ECO:0000256" key="4">
    <source>
        <dbReference type="ARBA" id="ARBA00022723"/>
    </source>
</evidence>
<evidence type="ECO:0000259" key="9">
    <source>
        <dbReference type="PROSITE" id="PS51669"/>
    </source>
</evidence>
<protein>
    <submittedName>
        <fullName evidence="10">Anaerobic selenocysteine-containing dehydrogenase</fullName>
    </submittedName>
</protein>
<evidence type="ECO:0000256" key="6">
    <source>
        <dbReference type="ARBA" id="ARBA00023002"/>
    </source>
</evidence>
<dbReference type="Pfam" id="PF01568">
    <property type="entry name" value="Molydop_binding"/>
    <property type="match status" value="1"/>
</dbReference>
<evidence type="ECO:0000256" key="1">
    <source>
        <dbReference type="ARBA" id="ARBA00010312"/>
    </source>
</evidence>
<dbReference type="Gene3D" id="2.40.40.20">
    <property type="match status" value="1"/>
</dbReference>
<dbReference type="InterPro" id="IPR006657">
    <property type="entry name" value="MoPterin_dinucl-bd_dom"/>
</dbReference>
<dbReference type="STRING" id="419481.SAMN05216233_102125"/>
<evidence type="ECO:0000256" key="2">
    <source>
        <dbReference type="ARBA" id="ARBA00022485"/>
    </source>
</evidence>
<dbReference type="Gene3D" id="3.40.50.740">
    <property type="match status" value="1"/>
</dbReference>
<dbReference type="InterPro" id="IPR050612">
    <property type="entry name" value="Prok_Mopterin_Oxidored"/>
</dbReference>
<dbReference type="InterPro" id="IPR009010">
    <property type="entry name" value="Asp_de-COase-like_dom_sf"/>
</dbReference>
<dbReference type="GO" id="GO:0046872">
    <property type="term" value="F:metal ion binding"/>
    <property type="evidence" value="ECO:0007669"/>
    <property type="project" value="UniProtKB-KW"/>
</dbReference>
<dbReference type="RefSeq" id="WP_092208425.1">
    <property type="nucleotide sequence ID" value="NZ_FMUX01000002.1"/>
</dbReference>